<dbReference type="EMBL" id="CAICTM010003100">
    <property type="protein sequence ID" value="CAB9530902.1"/>
    <property type="molecule type" value="Genomic_DNA"/>
</dbReference>
<evidence type="ECO:0000256" key="1">
    <source>
        <dbReference type="SAM" id="MobiDB-lite"/>
    </source>
</evidence>
<evidence type="ECO:0000313" key="4">
    <source>
        <dbReference type="Proteomes" id="UP001153069"/>
    </source>
</evidence>
<evidence type="ECO:0000313" key="3">
    <source>
        <dbReference type="EMBL" id="CAB9530902.1"/>
    </source>
</evidence>
<gene>
    <name evidence="3" type="ORF">SEMRO_3102_G343810.1</name>
</gene>
<feature type="region of interest" description="Disordered" evidence="1">
    <location>
        <begin position="115"/>
        <end position="134"/>
    </location>
</feature>
<sequence>MNRNNNINSNNETSDNNHPMDDALLSEDEEREFLYDLEGPPTVSTSCAEELFDSVLPPLHHVTIPNASSRRRAHTVDTVQQQRRASESIIHNQNQLLLEDGQDDDDSTLSVDLEEHNDTSLFRRPDETAAPTSQRTLRLTLSQESRLQRRQMLVNSRCVRGFLTLFVYGILVLQPSLLTATAPDALEPLDTPTTQPINNSTYNNKKKTLVPLANLPKFRHKPRTAGMTKYHKTNSTAAHHTTPPQIYHKKQRPILSAAHSYQFHQEPLAFGRELKTSFVVDSSDYSREAPSQSFWGTSLVWLSLLCLIVDTSYREWQYYRWHRRQPSTSSSSRRQHHRRSPSPIPVRRRQQQRRRPQQRPRFDSF</sequence>
<feature type="region of interest" description="Disordered" evidence="1">
    <location>
        <begin position="327"/>
        <end position="365"/>
    </location>
</feature>
<keyword evidence="2" id="KW-0472">Membrane</keyword>
<feature type="transmembrane region" description="Helical" evidence="2">
    <location>
        <begin position="158"/>
        <end position="178"/>
    </location>
</feature>
<protein>
    <submittedName>
        <fullName evidence="3">Uncharacterized protein</fullName>
    </submittedName>
</protein>
<reference evidence="3" key="1">
    <citation type="submission" date="2020-06" db="EMBL/GenBank/DDBJ databases">
        <authorList>
            <consortium name="Plant Systems Biology data submission"/>
        </authorList>
    </citation>
    <scope>NUCLEOTIDE SEQUENCE</scope>
    <source>
        <strain evidence="3">D6</strain>
    </source>
</reference>
<organism evidence="3 4">
    <name type="scientific">Seminavis robusta</name>
    <dbReference type="NCBI Taxonomy" id="568900"/>
    <lineage>
        <taxon>Eukaryota</taxon>
        <taxon>Sar</taxon>
        <taxon>Stramenopiles</taxon>
        <taxon>Ochrophyta</taxon>
        <taxon>Bacillariophyta</taxon>
        <taxon>Bacillariophyceae</taxon>
        <taxon>Bacillariophycidae</taxon>
        <taxon>Naviculales</taxon>
        <taxon>Naviculaceae</taxon>
        <taxon>Seminavis</taxon>
    </lineage>
</organism>
<dbReference type="Proteomes" id="UP001153069">
    <property type="component" value="Unassembled WGS sequence"/>
</dbReference>
<evidence type="ECO:0000256" key="2">
    <source>
        <dbReference type="SAM" id="Phobius"/>
    </source>
</evidence>
<dbReference type="AlphaFoldDB" id="A0A9N8EZE7"/>
<keyword evidence="4" id="KW-1185">Reference proteome</keyword>
<feature type="compositionally biased region" description="Basic residues" evidence="1">
    <location>
        <begin position="333"/>
        <end position="358"/>
    </location>
</feature>
<feature type="region of interest" description="Disordered" evidence="1">
    <location>
        <begin position="1"/>
        <end position="22"/>
    </location>
</feature>
<feature type="compositionally biased region" description="Basic and acidic residues" evidence="1">
    <location>
        <begin position="115"/>
        <end position="127"/>
    </location>
</feature>
<feature type="compositionally biased region" description="Low complexity" evidence="1">
    <location>
        <begin position="1"/>
        <end position="17"/>
    </location>
</feature>
<proteinExistence type="predicted"/>
<name>A0A9N8EZE7_9STRA</name>
<accession>A0A9N8EZE7</accession>
<keyword evidence="2" id="KW-0812">Transmembrane</keyword>
<comment type="caution">
    <text evidence="3">The sequence shown here is derived from an EMBL/GenBank/DDBJ whole genome shotgun (WGS) entry which is preliminary data.</text>
</comment>
<keyword evidence="2" id="KW-1133">Transmembrane helix</keyword>